<evidence type="ECO:0000259" key="3">
    <source>
        <dbReference type="PROSITE" id="PS51123"/>
    </source>
</evidence>
<feature type="compositionally biased region" description="Basic and acidic residues" evidence="2">
    <location>
        <begin position="44"/>
        <end position="57"/>
    </location>
</feature>
<dbReference type="Proteomes" id="UP001139701">
    <property type="component" value="Unassembled WGS sequence"/>
</dbReference>
<keyword evidence="5" id="KW-1185">Reference proteome</keyword>
<dbReference type="PANTHER" id="PTHR30329:SF21">
    <property type="entry name" value="LIPOPROTEIN YIAD-RELATED"/>
    <property type="match status" value="1"/>
</dbReference>
<evidence type="ECO:0000313" key="5">
    <source>
        <dbReference type="Proteomes" id="UP001139701"/>
    </source>
</evidence>
<dbReference type="AlphaFoldDB" id="A0A9X2B983"/>
<dbReference type="SUPFAM" id="SSF103088">
    <property type="entry name" value="OmpA-like"/>
    <property type="match status" value="1"/>
</dbReference>
<dbReference type="Pfam" id="PF00691">
    <property type="entry name" value="OmpA"/>
    <property type="match status" value="1"/>
</dbReference>
<dbReference type="PANTHER" id="PTHR30329">
    <property type="entry name" value="STATOR ELEMENT OF FLAGELLAR MOTOR COMPLEX"/>
    <property type="match status" value="1"/>
</dbReference>
<name>A0A9X2B983_9GAMM</name>
<feature type="region of interest" description="Disordered" evidence="2">
    <location>
        <begin position="34"/>
        <end position="64"/>
    </location>
</feature>
<dbReference type="CDD" id="cd07185">
    <property type="entry name" value="OmpA_C-like"/>
    <property type="match status" value="1"/>
</dbReference>
<dbReference type="InterPro" id="IPR006665">
    <property type="entry name" value="OmpA-like"/>
</dbReference>
<dbReference type="InterPro" id="IPR050330">
    <property type="entry name" value="Bact_OuterMem_StrucFunc"/>
</dbReference>
<dbReference type="EMBL" id="JAKUML010000012">
    <property type="protein sequence ID" value="MCJ8146934.1"/>
    <property type="molecule type" value="Genomic_DNA"/>
</dbReference>
<protein>
    <submittedName>
        <fullName evidence="4">OmpA family protein</fullName>
    </submittedName>
</protein>
<keyword evidence="1" id="KW-0472">Membrane</keyword>
<sequence length="64" mass="7071">MGSEEFNHQLSEQRAQSVANIALKHGFSKDNIQAIGYGSSKPIKSNDTEEGRSENRRVSIIIVP</sequence>
<dbReference type="InterPro" id="IPR036737">
    <property type="entry name" value="OmpA-like_sf"/>
</dbReference>
<evidence type="ECO:0000256" key="1">
    <source>
        <dbReference type="PROSITE-ProRule" id="PRU00473"/>
    </source>
</evidence>
<organism evidence="4 5">
    <name type="scientific">Acinetobacter sedimenti</name>
    <dbReference type="NCBI Taxonomy" id="2919922"/>
    <lineage>
        <taxon>Bacteria</taxon>
        <taxon>Pseudomonadati</taxon>
        <taxon>Pseudomonadota</taxon>
        <taxon>Gammaproteobacteria</taxon>
        <taxon>Moraxellales</taxon>
        <taxon>Moraxellaceae</taxon>
        <taxon>Acinetobacter</taxon>
    </lineage>
</organism>
<evidence type="ECO:0000313" key="4">
    <source>
        <dbReference type="EMBL" id="MCJ8146934.1"/>
    </source>
</evidence>
<gene>
    <name evidence="4" type="ORF">MKI79_08485</name>
</gene>
<evidence type="ECO:0000256" key="2">
    <source>
        <dbReference type="SAM" id="MobiDB-lite"/>
    </source>
</evidence>
<dbReference type="PRINTS" id="PR01023">
    <property type="entry name" value="NAFLGMOTY"/>
</dbReference>
<dbReference type="GO" id="GO:0016020">
    <property type="term" value="C:membrane"/>
    <property type="evidence" value="ECO:0007669"/>
    <property type="project" value="UniProtKB-UniRule"/>
</dbReference>
<proteinExistence type="predicted"/>
<dbReference type="Gene3D" id="3.30.1330.60">
    <property type="entry name" value="OmpA-like domain"/>
    <property type="match status" value="1"/>
</dbReference>
<reference evidence="4" key="1">
    <citation type="submission" date="2022-02" db="EMBL/GenBank/DDBJ databases">
        <title>Acinetobacter A3.8 sp. nov., isolated from Sediment (Zhairuo Island).</title>
        <authorList>
            <person name="Zheng K."/>
        </authorList>
    </citation>
    <scope>NUCLEOTIDE SEQUENCE</scope>
    <source>
        <strain evidence="4">A3.8</strain>
    </source>
</reference>
<accession>A0A9X2B983</accession>
<feature type="domain" description="OmpA-like" evidence="3">
    <location>
        <begin position="1"/>
        <end position="64"/>
    </location>
</feature>
<dbReference type="PROSITE" id="PS51123">
    <property type="entry name" value="OMPA_2"/>
    <property type="match status" value="1"/>
</dbReference>
<comment type="caution">
    <text evidence="4">The sequence shown here is derived from an EMBL/GenBank/DDBJ whole genome shotgun (WGS) entry which is preliminary data.</text>
</comment>